<dbReference type="InterPro" id="IPR016169">
    <property type="entry name" value="FAD-bd_PCMH_sub2"/>
</dbReference>
<evidence type="ECO:0000256" key="2">
    <source>
        <dbReference type="ARBA" id="ARBA00004670"/>
    </source>
</evidence>
<comment type="function">
    <text evidence="13">Catalyzes the exchange of an acyl for a long-chain alkyl group and the formation of the ether bond in the biosynthesis of ether phospholipids.</text>
</comment>
<evidence type="ECO:0000256" key="9">
    <source>
        <dbReference type="PIRSR" id="PIRSR625650-1"/>
    </source>
</evidence>
<dbReference type="Pfam" id="PF02913">
    <property type="entry name" value="FAD-oxidase_C"/>
    <property type="match status" value="1"/>
</dbReference>
<keyword evidence="13" id="KW-0808">Transferase</keyword>
<evidence type="ECO:0000256" key="3">
    <source>
        <dbReference type="ARBA" id="ARBA00008000"/>
    </source>
</evidence>
<protein>
    <recommendedName>
        <fullName evidence="5 13">Alkylglycerone-phosphate synthase</fullName>
        <shortName evidence="13">Alkyl-DHAP synthase</shortName>
        <ecNumber evidence="5 13">2.5.1.26</ecNumber>
    </recommendedName>
</protein>
<evidence type="ECO:0000256" key="12">
    <source>
        <dbReference type="PIRSR" id="PIRSR625650-4"/>
    </source>
</evidence>
<dbReference type="Gene3D" id="3.30.43.10">
    <property type="entry name" value="Uridine Diphospho-n-acetylenolpyruvylglucosamine Reductase, domain 2"/>
    <property type="match status" value="1"/>
</dbReference>
<accession>A0AA38HUW2</accession>
<evidence type="ECO:0000256" key="7">
    <source>
        <dbReference type="ARBA" id="ARBA00022827"/>
    </source>
</evidence>
<comment type="cofactor">
    <cofactor evidence="11 13">
        <name>FAD</name>
        <dbReference type="ChEBI" id="CHEBI:57692"/>
    </cofactor>
</comment>
<gene>
    <name evidence="15" type="ORF">Zmor_022197</name>
</gene>
<keyword evidence="13" id="KW-0443">Lipid metabolism</keyword>
<feature type="binding site" evidence="10">
    <location>
        <position position="457"/>
    </location>
    <ligand>
        <name>substrate</name>
    </ligand>
</feature>
<dbReference type="EC" id="2.5.1.26" evidence="5 13"/>
<keyword evidence="6 13" id="KW-0285">Flavoprotein</keyword>
<dbReference type="InterPro" id="IPR016164">
    <property type="entry name" value="FAD-linked_Oxase-like_C"/>
</dbReference>
<dbReference type="InterPro" id="IPR006094">
    <property type="entry name" value="Oxid_FAD_bind_N"/>
</dbReference>
<evidence type="ECO:0000256" key="4">
    <source>
        <dbReference type="ARBA" id="ARBA00011738"/>
    </source>
</evidence>
<dbReference type="InterPro" id="IPR025650">
    <property type="entry name" value="Alkyl-DHAP_Synthase"/>
</dbReference>
<proteinExistence type="inferred from homology"/>
<dbReference type="InterPro" id="IPR004113">
    <property type="entry name" value="FAD-bd_oxidored_4_C"/>
</dbReference>
<reference evidence="15" key="1">
    <citation type="journal article" date="2023" name="G3 (Bethesda)">
        <title>Whole genome assemblies of Zophobas morio and Tenebrio molitor.</title>
        <authorList>
            <person name="Kaur S."/>
            <person name="Stinson S.A."/>
            <person name="diCenzo G.C."/>
        </authorList>
    </citation>
    <scope>NUCLEOTIDE SEQUENCE</scope>
    <source>
        <strain evidence="15">QUZm001</strain>
    </source>
</reference>
<evidence type="ECO:0000256" key="6">
    <source>
        <dbReference type="ARBA" id="ARBA00022630"/>
    </source>
</evidence>
<evidence type="ECO:0000259" key="14">
    <source>
        <dbReference type="PROSITE" id="PS51387"/>
    </source>
</evidence>
<comment type="catalytic activity">
    <reaction evidence="13">
        <text>a long chain fatty alcohol + a 1-acylglycerone 3-phosphate = a 1-O-alkylglycerone 3-phosphate + a long-chain fatty acid + H(+)</text>
        <dbReference type="Rhea" id="RHEA:36171"/>
        <dbReference type="ChEBI" id="CHEBI:15378"/>
        <dbReference type="ChEBI" id="CHEBI:17135"/>
        <dbReference type="ChEBI" id="CHEBI:57534"/>
        <dbReference type="ChEBI" id="CHEBI:57560"/>
        <dbReference type="ChEBI" id="CHEBI:73315"/>
        <dbReference type="EC" id="2.5.1.26"/>
    </reaction>
</comment>
<comment type="pathway">
    <text evidence="2 13">Glycerolipid metabolism; ether lipid biosynthesis.</text>
</comment>
<sequence>MAGYKKLVHDQGKQKETAIYVNSTVPKNRLEVLKWNGWGYKDSKFIYDAEKKEVRFTGRRYPIGEVQLPLLVGWVTENFDADFSVSKPSQQIPPEDTFPKPRISDENLTKIANLGISYSTKGVERLVRAHGQTLHSIYTLRYSSFERIPDVVLWPTCHDDVIKLVRLADDNNMVIIPFGGGTAVSSAVDCPIMEHRTIISLDTSQMNRILWVDRENLVACCESGIIGQDLERELRKLGFTSGHEPDSYEFSSLGGWVATRASGMKKNTYGNIEDLLVHVKMVTPKGVLEKNCQVPRLSSGPDFNHVVMGSEGSLGVITEVVIKIRPLPACQKFGSIVFPDFESGLRCMREVAKQRCQPSSIRLMDNGQFALGMLLKPGSSYFGLILDGLKKFYVTKIRGFDVKKMCVMTLLFEGDEADIKVQEKKIYAIGATFGGMPAGQTNGERGYMLTFVIAYIRDLALEYEIVAESFETSVPWDRALVLCNNVKQCVAHECKSLGIDYFMINCRVTQTYDAGCVIYFYLAFNYRDVEDPVEVHHLIESKARDEIVACGGSISHHHGVGKIRKKWYPDTVSRVGVDLFLATKKELDPNNVFGVGNLVQAKL</sequence>
<dbReference type="Pfam" id="PF01565">
    <property type="entry name" value="FAD_binding_4"/>
    <property type="match status" value="1"/>
</dbReference>
<feature type="active site" description="Proton donor/acceptor" evidence="9">
    <location>
        <position position="519"/>
    </location>
</feature>
<evidence type="ECO:0000256" key="8">
    <source>
        <dbReference type="ARBA" id="ARBA00023140"/>
    </source>
</evidence>
<dbReference type="Gene3D" id="3.30.300.330">
    <property type="match status" value="1"/>
</dbReference>
<dbReference type="PANTHER" id="PTHR46568:SF1">
    <property type="entry name" value="ALKYLDIHYDROXYACETONEPHOSPHATE SYNTHASE, PEROXISOMAL"/>
    <property type="match status" value="1"/>
</dbReference>
<feature type="site" description="Important for enzyme activity" evidence="12">
    <location>
        <position position="362"/>
    </location>
</feature>
<dbReference type="Gene3D" id="3.30.465.10">
    <property type="match status" value="1"/>
</dbReference>
<dbReference type="GO" id="GO:0071949">
    <property type="term" value="F:FAD binding"/>
    <property type="evidence" value="ECO:0007669"/>
    <property type="project" value="InterPro"/>
</dbReference>
<dbReference type="InterPro" id="IPR016166">
    <property type="entry name" value="FAD-bd_PCMH"/>
</dbReference>
<organism evidence="15 16">
    <name type="scientific">Zophobas morio</name>
    <dbReference type="NCBI Taxonomy" id="2755281"/>
    <lineage>
        <taxon>Eukaryota</taxon>
        <taxon>Metazoa</taxon>
        <taxon>Ecdysozoa</taxon>
        <taxon>Arthropoda</taxon>
        <taxon>Hexapoda</taxon>
        <taxon>Insecta</taxon>
        <taxon>Pterygota</taxon>
        <taxon>Neoptera</taxon>
        <taxon>Endopterygota</taxon>
        <taxon>Coleoptera</taxon>
        <taxon>Polyphaga</taxon>
        <taxon>Cucujiformia</taxon>
        <taxon>Tenebrionidae</taxon>
        <taxon>Zophobas</taxon>
    </lineage>
</organism>
<dbReference type="PROSITE" id="PS51387">
    <property type="entry name" value="FAD_PCMH"/>
    <property type="match status" value="1"/>
</dbReference>
<evidence type="ECO:0000313" key="16">
    <source>
        <dbReference type="Proteomes" id="UP001168821"/>
    </source>
</evidence>
<dbReference type="GO" id="GO:0005777">
    <property type="term" value="C:peroxisome"/>
    <property type="evidence" value="ECO:0007669"/>
    <property type="project" value="UniProtKB-SubCell"/>
</dbReference>
<comment type="similarity">
    <text evidence="3 13">Belongs to the FAD-binding oxidoreductase/transferase type 4 family.</text>
</comment>
<evidence type="ECO:0000256" key="13">
    <source>
        <dbReference type="RuleBase" id="RU363113"/>
    </source>
</evidence>
<feature type="domain" description="FAD-binding PCMH-type" evidence="14">
    <location>
        <begin position="145"/>
        <end position="327"/>
    </location>
</feature>
<dbReference type="AlphaFoldDB" id="A0AA38HUW2"/>
<dbReference type="GO" id="GO:0008610">
    <property type="term" value="P:lipid biosynthetic process"/>
    <property type="evidence" value="ECO:0007669"/>
    <property type="project" value="InterPro"/>
</dbReference>
<evidence type="ECO:0000256" key="5">
    <source>
        <dbReference type="ARBA" id="ARBA00012385"/>
    </source>
</evidence>
<evidence type="ECO:0000256" key="11">
    <source>
        <dbReference type="PIRSR" id="PIRSR625650-3"/>
    </source>
</evidence>
<dbReference type="SUPFAM" id="SSF55103">
    <property type="entry name" value="FAD-linked oxidases, C-terminal domain"/>
    <property type="match status" value="1"/>
</dbReference>
<dbReference type="Gene3D" id="3.30.160.650">
    <property type="match status" value="1"/>
</dbReference>
<evidence type="ECO:0000256" key="10">
    <source>
        <dbReference type="PIRSR" id="PIRSR625650-2"/>
    </source>
</evidence>
<dbReference type="Gene3D" id="3.30.70.3450">
    <property type="match status" value="1"/>
</dbReference>
<comment type="subcellular location">
    <subcellularLocation>
        <location evidence="1 13">Peroxisome</location>
    </subcellularLocation>
</comment>
<dbReference type="GO" id="GO:0008609">
    <property type="term" value="F:alkylglycerone-phosphate synthase activity"/>
    <property type="evidence" value="ECO:0007669"/>
    <property type="project" value="UniProtKB-EC"/>
</dbReference>
<dbReference type="InterPro" id="IPR036318">
    <property type="entry name" value="FAD-bd_PCMH-like_sf"/>
</dbReference>
<comment type="subunit">
    <text evidence="4 13">Homodimer.</text>
</comment>
<dbReference type="Gene3D" id="1.10.45.10">
    <property type="entry name" value="Vanillyl-alcohol Oxidase, Chain A, domain 4"/>
    <property type="match status" value="1"/>
</dbReference>
<dbReference type="SUPFAM" id="SSF56176">
    <property type="entry name" value="FAD-binding/transporter-associated domain-like"/>
    <property type="match status" value="1"/>
</dbReference>
<keyword evidence="16" id="KW-1185">Reference proteome</keyword>
<feature type="binding site" evidence="11">
    <location>
        <begin position="311"/>
        <end position="317"/>
    </location>
    <ligand>
        <name>FAD</name>
        <dbReference type="ChEBI" id="CHEBI:57692"/>
    </ligand>
</feature>
<dbReference type="InterPro" id="IPR016167">
    <property type="entry name" value="FAD-bd_PCMH_sub1"/>
</dbReference>
<dbReference type="EMBL" id="JALNTZ010000007">
    <property type="protein sequence ID" value="KAJ3644470.1"/>
    <property type="molecule type" value="Genomic_DNA"/>
</dbReference>
<keyword evidence="7 11" id="KW-0274">FAD</keyword>
<name>A0AA38HUW2_9CUCU</name>
<comment type="caution">
    <text evidence="15">The sequence shown here is derived from an EMBL/GenBank/DDBJ whole genome shotgun (WGS) entry which is preliminary data.</text>
</comment>
<evidence type="ECO:0000313" key="15">
    <source>
        <dbReference type="EMBL" id="KAJ3644470.1"/>
    </source>
</evidence>
<keyword evidence="8 13" id="KW-0576">Peroxisome</keyword>
<dbReference type="Proteomes" id="UP001168821">
    <property type="component" value="Unassembled WGS sequence"/>
</dbReference>
<keyword evidence="13" id="KW-0444">Lipid biosynthesis</keyword>
<feature type="binding site" evidence="11">
    <location>
        <begin position="259"/>
        <end position="262"/>
    </location>
    <ligand>
        <name>FAD</name>
        <dbReference type="ChEBI" id="CHEBI:57692"/>
    </ligand>
</feature>
<dbReference type="InterPro" id="IPR016171">
    <property type="entry name" value="Vanillyl_alc_oxidase_C-sub2"/>
</dbReference>
<dbReference type="PANTHER" id="PTHR46568">
    <property type="entry name" value="ALKYLDIHYDROXYACETONEPHOSPHATE SYNTHASE, PEROXISOMAL"/>
    <property type="match status" value="1"/>
</dbReference>
<evidence type="ECO:0000256" key="1">
    <source>
        <dbReference type="ARBA" id="ARBA00004275"/>
    </source>
</evidence>